<dbReference type="Pfam" id="PF08801">
    <property type="entry name" value="Nucleoporin_N"/>
    <property type="match status" value="1"/>
</dbReference>
<dbReference type="InterPro" id="IPR036322">
    <property type="entry name" value="WD40_repeat_dom_sf"/>
</dbReference>
<dbReference type="InterPro" id="IPR014908">
    <property type="entry name" value="Nucleoporin_Nup133/Nup155_N"/>
</dbReference>
<proteinExistence type="inferred from homology"/>
<dbReference type="OrthoDB" id="338970at2759"/>
<dbReference type="InterPro" id="IPR042533">
    <property type="entry name" value="Nucleoporin_Nup155_C_1"/>
</dbReference>
<evidence type="ECO:0000256" key="3">
    <source>
        <dbReference type="ARBA" id="ARBA00022448"/>
    </source>
</evidence>
<evidence type="ECO:0000256" key="5">
    <source>
        <dbReference type="SAM" id="MobiDB-lite"/>
    </source>
</evidence>
<dbReference type="Gene3D" id="1.25.40.450">
    <property type="entry name" value="Nucleoporin, helical domain, N-terminal subdomain"/>
    <property type="match status" value="1"/>
</dbReference>
<dbReference type="Gene3D" id="1.20.58.1780">
    <property type="match status" value="1"/>
</dbReference>
<evidence type="ECO:0000256" key="1">
    <source>
        <dbReference type="ARBA" id="ARBA00004123"/>
    </source>
</evidence>
<accession>A0A5C3NGK7</accession>
<dbReference type="InterPro" id="IPR007187">
    <property type="entry name" value="Nucleoporin_Nup133/Nup155_C"/>
</dbReference>
<keyword evidence="4" id="KW-0539">Nucleus</keyword>
<dbReference type="SUPFAM" id="SSF50978">
    <property type="entry name" value="WD40 repeat-like"/>
    <property type="match status" value="1"/>
</dbReference>
<keyword evidence="3" id="KW-0813">Transport</keyword>
<protein>
    <submittedName>
        <fullName evidence="8">Nucleoporin</fullName>
    </submittedName>
</protein>
<dbReference type="EMBL" id="ML213503">
    <property type="protein sequence ID" value="TFK57029.1"/>
    <property type="molecule type" value="Genomic_DNA"/>
</dbReference>
<evidence type="ECO:0000313" key="8">
    <source>
        <dbReference type="EMBL" id="TFK57029.1"/>
    </source>
</evidence>
<dbReference type="PANTHER" id="PTHR10350">
    <property type="entry name" value="NUCLEAR PORE COMPLEX PROTEIN NUP155"/>
    <property type="match status" value="1"/>
</dbReference>
<dbReference type="Proteomes" id="UP000305948">
    <property type="component" value="Unassembled WGS sequence"/>
</dbReference>
<dbReference type="InterPro" id="IPR004870">
    <property type="entry name" value="Nucleoporin_Nup155"/>
</dbReference>
<dbReference type="Gene3D" id="1.20.120.1880">
    <property type="entry name" value="Nucleoporin, helical C-terminal domain"/>
    <property type="match status" value="1"/>
</dbReference>
<dbReference type="Pfam" id="PF03177">
    <property type="entry name" value="Nucleoporin_C"/>
    <property type="match status" value="1"/>
</dbReference>
<dbReference type="GO" id="GO:0036228">
    <property type="term" value="P:protein localization to nuclear inner membrane"/>
    <property type="evidence" value="ECO:0007669"/>
    <property type="project" value="TreeGrafter"/>
</dbReference>
<keyword evidence="9" id="KW-1185">Reference proteome</keyword>
<dbReference type="PANTHER" id="PTHR10350:SF6">
    <property type="entry name" value="NUCLEAR PORE COMPLEX PROTEIN NUP155"/>
    <property type="match status" value="1"/>
</dbReference>
<evidence type="ECO:0000259" key="7">
    <source>
        <dbReference type="Pfam" id="PF08801"/>
    </source>
</evidence>
<dbReference type="InterPro" id="IPR042537">
    <property type="entry name" value="Nucleoporin_Nup155_C_2"/>
</dbReference>
<name>A0A5C3NGK7_9AGAM</name>
<evidence type="ECO:0000313" key="9">
    <source>
        <dbReference type="Proteomes" id="UP000305948"/>
    </source>
</evidence>
<gene>
    <name evidence="8" type="ORF">OE88DRAFT_1690386</name>
</gene>
<feature type="domain" description="Nucleoporin Nup133/Nup155-like N-terminal" evidence="7">
    <location>
        <begin position="80"/>
        <end position="559"/>
    </location>
</feature>
<dbReference type="Gene3D" id="1.25.40.440">
    <property type="entry name" value="Nucleoporin, helical domain, central subdomain"/>
    <property type="match status" value="1"/>
</dbReference>
<dbReference type="GO" id="GO:0017056">
    <property type="term" value="F:structural constituent of nuclear pore"/>
    <property type="evidence" value="ECO:0007669"/>
    <property type="project" value="InterPro"/>
</dbReference>
<feature type="region of interest" description="Disordered" evidence="5">
    <location>
        <begin position="460"/>
        <end position="493"/>
    </location>
</feature>
<dbReference type="GO" id="GO:0044611">
    <property type="term" value="C:nuclear pore inner ring"/>
    <property type="evidence" value="ECO:0007669"/>
    <property type="project" value="TreeGrafter"/>
</dbReference>
<feature type="domain" description="Nucleoporin Nup133/Nup155-like C-terminal" evidence="6">
    <location>
        <begin position="672"/>
        <end position="1333"/>
    </location>
</feature>
<comment type="subcellular location">
    <subcellularLocation>
        <location evidence="1">Nucleus</location>
    </subcellularLocation>
</comment>
<comment type="similarity">
    <text evidence="2">Belongs to the non-repetitive/WGA-negative nucleoporin family.</text>
</comment>
<dbReference type="InterPro" id="IPR042538">
    <property type="entry name" value="Nucleoporin_Nup155_C_3"/>
</dbReference>
<evidence type="ECO:0000256" key="2">
    <source>
        <dbReference type="ARBA" id="ARBA00007373"/>
    </source>
</evidence>
<organism evidence="8 9">
    <name type="scientific">Heliocybe sulcata</name>
    <dbReference type="NCBI Taxonomy" id="5364"/>
    <lineage>
        <taxon>Eukaryota</taxon>
        <taxon>Fungi</taxon>
        <taxon>Dikarya</taxon>
        <taxon>Basidiomycota</taxon>
        <taxon>Agaricomycotina</taxon>
        <taxon>Agaricomycetes</taxon>
        <taxon>Gloeophyllales</taxon>
        <taxon>Gloeophyllaceae</taxon>
        <taxon>Heliocybe</taxon>
    </lineage>
</organism>
<dbReference type="GO" id="GO:0006405">
    <property type="term" value="P:RNA export from nucleus"/>
    <property type="evidence" value="ECO:0007669"/>
    <property type="project" value="TreeGrafter"/>
</dbReference>
<evidence type="ECO:0000256" key="4">
    <source>
        <dbReference type="ARBA" id="ARBA00023242"/>
    </source>
</evidence>
<dbReference type="GO" id="GO:0000972">
    <property type="term" value="P:transcription-dependent tethering of RNA polymerase II gene DNA at nuclear periphery"/>
    <property type="evidence" value="ECO:0007669"/>
    <property type="project" value="TreeGrafter"/>
</dbReference>
<sequence length="1352" mass="150343">MSQGAGTSSNAQQISPGARSGGALDLPALQSASRVLQEQHSKDAQLFSDLGDMLTIPGVQSSASYSIFPDDYRVPYQKRRLLSIPDAIFQYYESASPISHMGIMPELDRVWITIDNKLFLWDYVEGQELSSFVDQPDVISHVALVKPKANVFIDEISHLLVICTPVSVLLLGVSVSAPPSGSRSLKEIKLYATDMSVPTEVELTAVIGSKDGRIFMCGVQDGNLYELHYQEKEGWFGKRVQLINHSVGGMHSLFPRLTAPKSEDHITSIVTDHSRDCFYTLSSKNTISVYRPSGVKAVQQLQVVSGLYRSAQEKAPASPALIPNTFQIIGLHVIEQSESPRSGIQLMAITANGVRLYFSTSSVSYGYSYGTTSYSSAPGFRPLQLVHVRLPPTNLLHPDEQQLAHETGYRPSQHLARTYTVDALQSSCYTGGLTVAAQRGENRGGDYLFCLAPDLTKIGSRGSTSQSQPHSQPQQMQPQPTSQALYGVPTSTDPSRPVLTEYATLLSIPGMTWAIAPVPQAPYHSSTPSTSPVPVAFNELAIQFCEPPKQFIVLTNAGITYLAKRRSLDYLKDVIEEFHAEGNPQPIIEFRDSFGRDQACAMLLAIASGNTFLDMADFSTPTFSTGKIGTVSSEVANVAKQAFYDFGERPVWTERPTYGTSTGENAGSARFSGRREGLAFYFARLIRPIWRVKLTQPGLVGLLECAIPEETLVTTQKNLHALKEFLDKNPHLFHSAPGDNPGARGAAANEQEAWKAEQNSVSQIQALLARTIEAISFLLLLIDYRLGELISQSDADTQRLMTSLTFEGLVTTEDGVTASRALVNIVIDQQIGQQISVDTISEVLQERCGSFCSTDDVLLYKAKENVRKAAESPNPVERQKWLNESLRLFTKGARIVDLEKLREICGDYQQLNYAKGAVELPLYGAVLADADRLGEEYWYAGCPENDRRVEFWERRKQCYDLVLDSLSVLEESVSTAAGQEPRNQEAVRNHAFELALSSSDEMFHSTLYDWLIERGLADELLEMRPHYLEAHLRREPVTVQKYQLLWQFYVKDGQPLRAAEVLAALADSAEFKVSLDARLEYLTLAVGNAKAYPVSAGRRQETAIAFLAELEDKLEVAQAQLEIYNNLLPHMNDADEVGERVRLLSERLFDVTELFQLYAEPFDLWEMQLLILHVANHRDDTIVRPIWNQIFEEAVNSVEPSIGADQAMSKVVSLGRRFYPSESAFPLRYIASLLVRFGLANKGVLPYGWAPRVLAQCGVAFGEIWDIFHEMYESQVPPFNDQSNVQAISSDIAVLLSDWMQEAQRPQSSAAREFPADRVDAAVSQYLAELDPNRAETKAAYENLRRWIRQVF</sequence>
<feature type="compositionally biased region" description="Low complexity" evidence="5">
    <location>
        <begin position="463"/>
        <end position="483"/>
    </location>
</feature>
<dbReference type="GO" id="GO:0006606">
    <property type="term" value="P:protein import into nucleus"/>
    <property type="evidence" value="ECO:0007669"/>
    <property type="project" value="TreeGrafter"/>
</dbReference>
<evidence type="ECO:0000259" key="6">
    <source>
        <dbReference type="Pfam" id="PF03177"/>
    </source>
</evidence>
<reference evidence="8 9" key="1">
    <citation type="journal article" date="2019" name="Nat. Ecol. Evol.">
        <title>Megaphylogeny resolves global patterns of mushroom evolution.</title>
        <authorList>
            <person name="Varga T."/>
            <person name="Krizsan K."/>
            <person name="Foldi C."/>
            <person name="Dima B."/>
            <person name="Sanchez-Garcia M."/>
            <person name="Sanchez-Ramirez S."/>
            <person name="Szollosi G.J."/>
            <person name="Szarkandi J.G."/>
            <person name="Papp V."/>
            <person name="Albert L."/>
            <person name="Andreopoulos W."/>
            <person name="Angelini C."/>
            <person name="Antonin V."/>
            <person name="Barry K.W."/>
            <person name="Bougher N.L."/>
            <person name="Buchanan P."/>
            <person name="Buyck B."/>
            <person name="Bense V."/>
            <person name="Catcheside P."/>
            <person name="Chovatia M."/>
            <person name="Cooper J."/>
            <person name="Damon W."/>
            <person name="Desjardin D."/>
            <person name="Finy P."/>
            <person name="Geml J."/>
            <person name="Haridas S."/>
            <person name="Hughes K."/>
            <person name="Justo A."/>
            <person name="Karasinski D."/>
            <person name="Kautmanova I."/>
            <person name="Kiss B."/>
            <person name="Kocsube S."/>
            <person name="Kotiranta H."/>
            <person name="LaButti K.M."/>
            <person name="Lechner B.E."/>
            <person name="Liimatainen K."/>
            <person name="Lipzen A."/>
            <person name="Lukacs Z."/>
            <person name="Mihaltcheva S."/>
            <person name="Morgado L.N."/>
            <person name="Niskanen T."/>
            <person name="Noordeloos M.E."/>
            <person name="Ohm R.A."/>
            <person name="Ortiz-Santana B."/>
            <person name="Ovrebo C."/>
            <person name="Racz N."/>
            <person name="Riley R."/>
            <person name="Savchenko A."/>
            <person name="Shiryaev A."/>
            <person name="Soop K."/>
            <person name="Spirin V."/>
            <person name="Szebenyi C."/>
            <person name="Tomsovsky M."/>
            <person name="Tulloss R.E."/>
            <person name="Uehling J."/>
            <person name="Grigoriev I.V."/>
            <person name="Vagvolgyi C."/>
            <person name="Papp T."/>
            <person name="Martin F.M."/>
            <person name="Miettinen O."/>
            <person name="Hibbett D.S."/>
            <person name="Nagy L.G."/>
        </authorList>
    </citation>
    <scope>NUCLEOTIDE SEQUENCE [LARGE SCALE GENOMIC DNA]</scope>
    <source>
        <strain evidence="8 9">OMC1185</strain>
    </source>
</reference>
<dbReference type="STRING" id="5364.A0A5C3NGK7"/>